<evidence type="ECO:0000313" key="6">
    <source>
        <dbReference type="EMBL" id="CAF3755402.1"/>
    </source>
</evidence>
<organism evidence="7 12">
    <name type="scientific">Rotaria socialis</name>
    <dbReference type="NCBI Taxonomy" id="392032"/>
    <lineage>
        <taxon>Eukaryota</taxon>
        <taxon>Metazoa</taxon>
        <taxon>Spiralia</taxon>
        <taxon>Gnathifera</taxon>
        <taxon>Rotifera</taxon>
        <taxon>Eurotatoria</taxon>
        <taxon>Bdelloidea</taxon>
        <taxon>Philodinida</taxon>
        <taxon>Philodinidae</taxon>
        <taxon>Rotaria</taxon>
    </lineage>
</organism>
<dbReference type="EMBL" id="CAJNYD010002479">
    <property type="protein sequence ID" value="CAF3421179.1"/>
    <property type="molecule type" value="Genomic_DNA"/>
</dbReference>
<protein>
    <submittedName>
        <fullName evidence="7">Uncharacterized protein</fullName>
    </submittedName>
</protein>
<name>A0A819V9D9_9BILA</name>
<feature type="region of interest" description="Disordered" evidence="1">
    <location>
        <begin position="114"/>
        <end position="140"/>
    </location>
</feature>
<dbReference type="EMBL" id="CAJNYT010002938">
    <property type="protein sequence ID" value="CAF3503737.1"/>
    <property type="molecule type" value="Genomic_DNA"/>
</dbReference>
<evidence type="ECO:0000313" key="9">
    <source>
        <dbReference type="EMBL" id="CAF4218843.1"/>
    </source>
</evidence>
<evidence type="ECO:0000313" key="3">
    <source>
        <dbReference type="EMBL" id="CAF3369415.1"/>
    </source>
</evidence>
<dbReference type="Proteomes" id="UP000663865">
    <property type="component" value="Unassembled WGS sequence"/>
</dbReference>
<dbReference type="Proteomes" id="UP000663825">
    <property type="component" value="Unassembled WGS sequence"/>
</dbReference>
<dbReference type="EMBL" id="CAJOBP010000029">
    <property type="protein sequence ID" value="CAF4105415.1"/>
    <property type="molecule type" value="Genomic_DNA"/>
</dbReference>
<evidence type="ECO:0000313" key="11">
    <source>
        <dbReference type="EMBL" id="CAF4536845.1"/>
    </source>
</evidence>
<evidence type="ECO:0000313" key="8">
    <source>
        <dbReference type="EMBL" id="CAF4136539.1"/>
    </source>
</evidence>
<reference evidence="7" key="1">
    <citation type="submission" date="2021-02" db="EMBL/GenBank/DDBJ databases">
        <authorList>
            <person name="Nowell W R."/>
        </authorList>
    </citation>
    <scope>NUCLEOTIDE SEQUENCE</scope>
</reference>
<accession>A0A819V9D9</accession>
<dbReference type="Proteomes" id="UP000663838">
    <property type="component" value="Unassembled WGS sequence"/>
</dbReference>
<dbReference type="EMBL" id="CAJNYU010000512">
    <property type="protein sequence ID" value="CAF3369415.1"/>
    <property type="molecule type" value="Genomic_DNA"/>
</dbReference>
<dbReference type="EMBL" id="CAJOBR010000691">
    <property type="protein sequence ID" value="CAF4536845.1"/>
    <property type="molecule type" value="Genomic_DNA"/>
</dbReference>
<dbReference type="Proteomes" id="UP000663869">
    <property type="component" value="Unassembled WGS sequence"/>
</dbReference>
<evidence type="ECO:0000313" key="10">
    <source>
        <dbReference type="EMBL" id="CAF4490569.1"/>
    </source>
</evidence>
<evidence type="ECO:0000313" key="5">
    <source>
        <dbReference type="EMBL" id="CAF3503737.1"/>
    </source>
</evidence>
<dbReference type="EMBL" id="CAJOBQ010000024">
    <property type="protein sequence ID" value="CAF4218843.1"/>
    <property type="molecule type" value="Genomic_DNA"/>
</dbReference>
<evidence type="ECO:0000313" key="4">
    <source>
        <dbReference type="EMBL" id="CAF3421179.1"/>
    </source>
</evidence>
<evidence type="ECO:0000256" key="1">
    <source>
        <dbReference type="SAM" id="MobiDB-lite"/>
    </source>
</evidence>
<comment type="caution">
    <text evidence="7">The sequence shown here is derived from an EMBL/GenBank/DDBJ whole genome shotgun (WGS) entry which is preliminary data.</text>
</comment>
<dbReference type="EMBL" id="CAJNYV010005579">
    <property type="protein sequence ID" value="CAF3755402.1"/>
    <property type="molecule type" value="Genomic_DNA"/>
</dbReference>
<dbReference type="Proteomes" id="UP000663873">
    <property type="component" value="Unassembled WGS sequence"/>
</dbReference>
<keyword evidence="12" id="KW-1185">Reference proteome</keyword>
<dbReference type="EMBL" id="CAJNXB010003577">
    <property type="protein sequence ID" value="CAF3325250.1"/>
    <property type="molecule type" value="Genomic_DNA"/>
</dbReference>
<dbReference type="AlphaFoldDB" id="A0A819V9D9"/>
<dbReference type="Proteomes" id="UP000663851">
    <property type="component" value="Unassembled WGS sequence"/>
</dbReference>
<dbReference type="Proteomes" id="UP000663833">
    <property type="component" value="Unassembled WGS sequence"/>
</dbReference>
<evidence type="ECO:0000313" key="12">
    <source>
        <dbReference type="Proteomes" id="UP000663873"/>
    </source>
</evidence>
<dbReference type="EMBL" id="CAJOBO010000126">
    <property type="protein sequence ID" value="CAF4136539.1"/>
    <property type="molecule type" value="Genomic_DNA"/>
</dbReference>
<gene>
    <name evidence="3" type="ORF">FME351_LOCUS6190</name>
    <name evidence="5" type="ORF">GRG538_LOCUS17756</name>
    <name evidence="8" type="ORF">HFQ381_LOCUS3466</name>
    <name evidence="6" type="ORF">KIK155_LOCUS29952</name>
    <name evidence="4" type="ORF">LUA448_LOCUS19447</name>
    <name evidence="11" type="ORF">QYT958_LOCUS7306</name>
    <name evidence="2" type="ORF">TIS948_LOCUS20625</name>
    <name evidence="10" type="ORF">TOA249_LOCUS2573</name>
    <name evidence="9" type="ORF">TSG867_LOCUS1159</name>
    <name evidence="7" type="ORF">UJA718_LOCUS567</name>
</gene>
<dbReference type="OrthoDB" id="9986685at2759"/>
<evidence type="ECO:0000313" key="2">
    <source>
        <dbReference type="EMBL" id="CAF3325250.1"/>
    </source>
</evidence>
<evidence type="ECO:0000313" key="7">
    <source>
        <dbReference type="EMBL" id="CAF4105415.1"/>
    </source>
</evidence>
<dbReference type="EMBL" id="CAJOBS010000083">
    <property type="protein sequence ID" value="CAF4490569.1"/>
    <property type="molecule type" value="Genomic_DNA"/>
</dbReference>
<proteinExistence type="predicted"/>
<dbReference type="Proteomes" id="UP000663872">
    <property type="component" value="Unassembled WGS sequence"/>
</dbReference>
<sequence length="157" mass="18617">MSLFKAKHIDRDDFDADHYADFMRDIHRSRLTVDQLDIAKRQQWKKEKLLSRVHYLKMKEHTRVKNDFIRKVEQDIRISNLPSVKETLKAQRRKCVVSSPPPISNDQIQQINMSTKQDEKSHQLRNHRKTMGTGDSPRLERSKANLNKFNHMKSLVA</sequence>
<dbReference type="Proteomes" id="UP000663862">
    <property type="component" value="Unassembled WGS sequence"/>
</dbReference>
<dbReference type="Proteomes" id="UP000663848">
    <property type="component" value="Unassembled WGS sequence"/>
</dbReference>